<evidence type="ECO:0000256" key="5">
    <source>
        <dbReference type="ARBA" id="ARBA00022803"/>
    </source>
</evidence>
<dbReference type="InterPro" id="IPR007192">
    <property type="entry name" value="APC8"/>
</dbReference>
<dbReference type="PROSITE" id="PS50005">
    <property type="entry name" value="TPR"/>
    <property type="match status" value="3"/>
</dbReference>
<comment type="caution">
    <text evidence="9">The sequence shown here is derived from an EMBL/GenBank/DDBJ whole genome shotgun (WGS) entry which is preliminary data.</text>
</comment>
<keyword evidence="10" id="KW-1185">Reference proteome</keyword>
<evidence type="ECO:0000259" key="8">
    <source>
        <dbReference type="Pfam" id="PF04049"/>
    </source>
</evidence>
<dbReference type="PANTHER" id="PTHR12558">
    <property type="entry name" value="CELL DIVISION CYCLE 16,23,27"/>
    <property type="match status" value="1"/>
</dbReference>
<keyword evidence="5 7" id="KW-0802">TPR repeat</keyword>
<dbReference type="Proteomes" id="UP000320762">
    <property type="component" value="Unassembled WGS sequence"/>
</dbReference>
<dbReference type="Pfam" id="PF13181">
    <property type="entry name" value="TPR_8"/>
    <property type="match status" value="1"/>
</dbReference>
<dbReference type="GO" id="GO:0045842">
    <property type="term" value="P:positive regulation of mitotic metaphase/anaphase transition"/>
    <property type="evidence" value="ECO:0007669"/>
    <property type="project" value="TreeGrafter"/>
</dbReference>
<dbReference type="Gene3D" id="1.25.40.10">
    <property type="entry name" value="Tetratricopeptide repeat domain"/>
    <property type="match status" value="2"/>
</dbReference>
<dbReference type="SUPFAM" id="SSF48452">
    <property type="entry name" value="TPR-like"/>
    <property type="match status" value="1"/>
</dbReference>
<dbReference type="PANTHER" id="PTHR12558:SF10">
    <property type="entry name" value="CELL DIVISION CYCLE PROTEIN 23 HOMOLOG"/>
    <property type="match status" value="1"/>
</dbReference>
<dbReference type="Pfam" id="PF13432">
    <property type="entry name" value="TPR_16"/>
    <property type="match status" value="1"/>
</dbReference>
<name>A0A550CZK2_9AGAR</name>
<keyword evidence="1" id="KW-0132">Cell division</keyword>
<gene>
    <name evidence="9" type="ORF">BD626DRAFT_25607</name>
</gene>
<evidence type="ECO:0000313" key="10">
    <source>
        <dbReference type="Proteomes" id="UP000320762"/>
    </source>
</evidence>
<evidence type="ECO:0000313" key="9">
    <source>
        <dbReference type="EMBL" id="TRM70222.1"/>
    </source>
</evidence>
<keyword evidence="2" id="KW-0677">Repeat</keyword>
<dbReference type="InterPro" id="IPR019734">
    <property type="entry name" value="TPR_rpt"/>
</dbReference>
<dbReference type="InterPro" id="IPR011990">
    <property type="entry name" value="TPR-like_helical_dom_sf"/>
</dbReference>
<keyword evidence="4" id="KW-0833">Ubl conjugation pathway</keyword>
<sequence>MARHMRQQSEDLLADWIAQLRLSVKESSERGLIVSTKWATDMLNSIPAERRSLSVLDDLSMHDTDIFDPEEQEEEDFFAYARQVFDAKEFQRTATILRECKSSKAVFLRLYARYLESEKAAQLQWLKLSTSREQPPAPINNSLLELLELASNSQDPWVLFLQSIIFYRLSRRQDCVRSTLASISMRPWNWSAWELLSSAIETYGELEQVLNTLPLDAKHPMTICFRVKIGNDFYNSSRRDFVTVCTLRRDYFCNSTWLAGQAARVLLNTRDLVDAEKQFDANLAAEPYRLDDIDAHTSVLWLADRKARIAELAKHFAGAPQDKPEYFCLLGNHYSARREHEKAVRAFRKATYLDRTYGAAWTLMGHEYYDLANYHAAIESYRRAIDVNAKDYRAWSGLGRSYSQLRLHHYAIYYNKRSTEIKPGDPRSWMELGESFEDVNKYRDAIACARRAIDLEHNPENAIRHCFRLGMFYRRALEHPLALETYLEIFKLCREDRTWRTSGPHAIGADVLYSPWTLTCLTAKLLRLKENIQAIVAFAELETTHEHSFGNQLDAYLILKNAPGIEETVVQGLGPAAAREQREHQAAIKEYMKDNAKDYARVREMLLRVEKAVWDMSMERRHELRRRSLLANIPGLKGLHIG</sequence>
<dbReference type="OrthoDB" id="10262026at2759"/>
<evidence type="ECO:0000256" key="3">
    <source>
        <dbReference type="ARBA" id="ARBA00022776"/>
    </source>
</evidence>
<dbReference type="SMART" id="SM00028">
    <property type="entry name" value="TPR"/>
    <property type="match status" value="5"/>
</dbReference>
<accession>A0A550CZK2</accession>
<protein>
    <recommendedName>
        <fullName evidence="8">Cdc23 domain-containing protein</fullName>
    </recommendedName>
</protein>
<evidence type="ECO:0000256" key="2">
    <source>
        <dbReference type="ARBA" id="ARBA00022737"/>
    </source>
</evidence>
<keyword evidence="3" id="KW-0498">Mitosis</keyword>
<dbReference type="AlphaFoldDB" id="A0A550CZK2"/>
<dbReference type="GO" id="GO:0051301">
    <property type="term" value="P:cell division"/>
    <property type="evidence" value="ECO:0007669"/>
    <property type="project" value="UniProtKB-KW"/>
</dbReference>
<evidence type="ECO:0000256" key="6">
    <source>
        <dbReference type="ARBA" id="ARBA00023306"/>
    </source>
</evidence>
<dbReference type="GO" id="GO:0005680">
    <property type="term" value="C:anaphase-promoting complex"/>
    <property type="evidence" value="ECO:0007669"/>
    <property type="project" value="InterPro"/>
</dbReference>
<feature type="repeat" description="TPR" evidence="7">
    <location>
        <begin position="358"/>
        <end position="391"/>
    </location>
</feature>
<dbReference type="Pfam" id="PF04049">
    <property type="entry name" value="ANAPC8"/>
    <property type="match status" value="1"/>
</dbReference>
<feature type="domain" description="Cdc23" evidence="8">
    <location>
        <begin position="18"/>
        <end position="263"/>
    </location>
</feature>
<feature type="repeat" description="TPR" evidence="7">
    <location>
        <begin position="426"/>
        <end position="459"/>
    </location>
</feature>
<organism evidence="9 10">
    <name type="scientific">Schizophyllum amplum</name>
    <dbReference type="NCBI Taxonomy" id="97359"/>
    <lineage>
        <taxon>Eukaryota</taxon>
        <taxon>Fungi</taxon>
        <taxon>Dikarya</taxon>
        <taxon>Basidiomycota</taxon>
        <taxon>Agaricomycotina</taxon>
        <taxon>Agaricomycetes</taxon>
        <taxon>Agaricomycetidae</taxon>
        <taxon>Agaricales</taxon>
        <taxon>Schizophyllaceae</taxon>
        <taxon>Schizophyllum</taxon>
    </lineage>
</organism>
<dbReference type="GO" id="GO:0031145">
    <property type="term" value="P:anaphase-promoting complex-dependent catabolic process"/>
    <property type="evidence" value="ECO:0007669"/>
    <property type="project" value="TreeGrafter"/>
</dbReference>
<evidence type="ECO:0000256" key="4">
    <source>
        <dbReference type="ARBA" id="ARBA00022786"/>
    </source>
</evidence>
<keyword evidence="6" id="KW-0131">Cell cycle</keyword>
<reference evidence="9 10" key="1">
    <citation type="journal article" date="2019" name="New Phytol.">
        <title>Comparative genomics reveals unique wood-decay strategies and fruiting body development in the Schizophyllaceae.</title>
        <authorList>
            <person name="Almasi E."/>
            <person name="Sahu N."/>
            <person name="Krizsan K."/>
            <person name="Balint B."/>
            <person name="Kovacs G.M."/>
            <person name="Kiss B."/>
            <person name="Cseklye J."/>
            <person name="Drula E."/>
            <person name="Henrissat B."/>
            <person name="Nagy I."/>
            <person name="Chovatia M."/>
            <person name="Adam C."/>
            <person name="LaButti K."/>
            <person name="Lipzen A."/>
            <person name="Riley R."/>
            <person name="Grigoriev I.V."/>
            <person name="Nagy L.G."/>
        </authorList>
    </citation>
    <scope>NUCLEOTIDE SEQUENCE [LARGE SCALE GENOMIC DNA]</scope>
    <source>
        <strain evidence="9 10">NL-1724</strain>
    </source>
</reference>
<dbReference type="EMBL" id="VDMD01000001">
    <property type="protein sequence ID" value="TRM70222.1"/>
    <property type="molecule type" value="Genomic_DNA"/>
</dbReference>
<dbReference type="STRING" id="97359.A0A550CZK2"/>
<feature type="repeat" description="TPR" evidence="7">
    <location>
        <begin position="324"/>
        <end position="357"/>
    </location>
</feature>
<dbReference type="GO" id="GO:0016567">
    <property type="term" value="P:protein ubiquitination"/>
    <property type="evidence" value="ECO:0007669"/>
    <property type="project" value="TreeGrafter"/>
</dbReference>
<evidence type="ECO:0000256" key="7">
    <source>
        <dbReference type="PROSITE-ProRule" id="PRU00339"/>
    </source>
</evidence>
<evidence type="ECO:0000256" key="1">
    <source>
        <dbReference type="ARBA" id="ARBA00022618"/>
    </source>
</evidence>
<proteinExistence type="predicted"/>